<keyword evidence="1" id="KW-0472">Membrane</keyword>
<comment type="caution">
    <text evidence="2">The sequence shown here is derived from an EMBL/GenBank/DDBJ whole genome shotgun (WGS) entry which is preliminary data.</text>
</comment>
<evidence type="ECO:0000256" key="1">
    <source>
        <dbReference type="SAM" id="Phobius"/>
    </source>
</evidence>
<keyword evidence="1" id="KW-0812">Transmembrane</keyword>
<evidence type="ECO:0000313" key="2">
    <source>
        <dbReference type="EMBL" id="KAG7389538.1"/>
    </source>
</evidence>
<proteinExistence type="predicted"/>
<accession>A0A8T1W9W8</accession>
<keyword evidence="3" id="KW-1185">Reference proteome</keyword>
<evidence type="ECO:0000313" key="3">
    <source>
        <dbReference type="Proteomes" id="UP000694044"/>
    </source>
</evidence>
<dbReference type="AlphaFoldDB" id="A0A8T1W9W8"/>
<keyword evidence="1" id="KW-1133">Transmembrane helix</keyword>
<organism evidence="2 3">
    <name type="scientific">Phytophthora pseudosyringae</name>
    <dbReference type="NCBI Taxonomy" id="221518"/>
    <lineage>
        <taxon>Eukaryota</taxon>
        <taxon>Sar</taxon>
        <taxon>Stramenopiles</taxon>
        <taxon>Oomycota</taxon>
        <taxon>Peronosporomycetes</taxon>
        <taxon>Peronosporales</taxon>
        <taxon>Peronosporaceae</taxon>
        <taxon>Phytophthora</taxon>
    </lineage>
</organism>
<dbReference type="Proteomes" id="UP000694044">
    <property type="component" value="Unassembled WGS sequence"/>
</dbReference>
<feature type="transmembrane region" description="Helical" evidence="1">
    <location>
        <begin position="61"/>
        <end position="83"/>
    </location>
</feature>
<sequence length="91" mass="9839">MKTSVVLCTTAAYHEAFILSPTHCAIVRPRRQDQVPRRLDVWRPGQAGGARRPAARQRAELLALMLAVIVVLGVVGLKAMAAVGRNVVAQL</sequence>
<reference evidence="2" key="1">
    <citation type="submission" date="2021-02" db="EMBL/GenBank/DDBJ databases">
        <authorList>
            <person name="Palmer J.M."/>
        </authorList>
    </citation>
    <scope>NUCLEOTIDE SEQUENCE</scope>
    <source>
        <strain evidence="2">SCRP734</strain>
    </source>
</reference>
<name>A0A8T1W9W8_9STRA</name>
<gene>
    <name evidence="2" type="ORF">PHYPSEUDO_010183</name>
</gene>
<protein>
    <submittedName>
        <fullName evidence="2">Uncharacterized protein</fullName>
    </submittedName>
</protein>
<dbReference type="EMBL" id="JAGDFM010000043">
    <property type="protein sequence ID" value="KAG7389538.1"/>
    <property type="molecule type" value="Genomic_DNA"/>
</dbReference>